<dbReference type="InterPro" id="IPR013780">
    <property type="entry name" value="Glyco_hydro_b"/>
</dbReference>
<proteinExistence type="predicted"/>
<feature type="domain" description="Alpha-1,6-glucosidases pullulanase-type C-terminal" evidence="1">
    <location>
        <begin position="2"/>
        <end position="55"/>
    </location>
</feature>
<organism evidence="2">
    <name type="scientific">uncultured Chloroflexia bacterium</name>
    <dbReference type="NCBI Taxonomy" id="1672391"/>
    <lineage>
        <taxon>Bacteria</taxon>
        <taxon>Bacillati</taxon>
        <taxon>Chloroflexota</taxon>
        <taxon>Chloroflexia</taxon>
        <taxon>environmental samples</taxon>
    </lineage>
</organism>
<dbReference type="Pfam" id="PF11852">
    <property type="entry name" value="Pullul_strch_C"/>
    <property type="match status" value="1"/>
</dbReference>
<dbReference type="AlphaFoldDB" id="A0A6J4LKT0"/>
<gene>
    <name evidence="2" type="ORF">AVDCRST_MAG93-6309</name>
</gene>
<protein>
    <recommendedName>
        <fullName evidence="1">Alpha-1,6-glucosidases pullulanase-type C-terminal domain-containing protein</fullName>
    </recommendedName>
</protein>
<dbReference type="SUPFAM" id="SSF51011">
    <property type="entry name" value="Glycosyl hydrolase domain"/>
    <property type="match status" value="1"/>
</dbReference>
<feature type="non-terminal residue" evidence="2">
    <location>
        <position position="1"/>
    </location>
</feature>
<reference evidence="2" key="1">
    <citation type="submission" date="2020-02" db="EMBL/GenBank/DDBJ databases">
        <authorList>
            <person name="Meier V. D."/>
        </authorList>
    </citation>
    <scope>NUCLEOTIDE SEQUENCE</scope>
    <source>
        <strain evidence="2">AVDCRST_MAG93</strain>
    </source>
</reference>
<dbReference type="EMBL" id="CADCTR010002123">
    <property type="protein sequence ID" value="CAA9333495.1"/>
    <property type="molecule type" value="Genomic_DNA"/>
</dbReference>
<evidence type="ECO:0000313" key="2">
    <source>
        <dbReference type="EMBL" id="CAA9333495.1"/>
    </source>
</evidence>
<evidence type="ECO:0000259" key="1">
    <source>
        <dbReference type="Pfam" id="PF11852"/>
    </source>
</evidence>
<accession>A0A6J4LKT0</accession>
<name>A0A6J4LKT0_9CHLR</name>
<dbReference type="Gene3D" id="2.60.40.1180">
    <property type="entry name" value="Golgi alpha-mannosidase II"/>
    <property type="match status" value="1"/>
</dbReference>
<sequence length="71" mass="7863">NDEAQTFQNDSTSETRFRLHPVQVGSSDPTVRMASYDESANTFTVPPRTTAVFVAGDNTRIVLPMVFTSRP</sequence>
<dbReference type="InterPro" id="IPR024561">
    <property type="entry name" value="Pullul_strch_C"/>
</dbReference>